<accession>A0AAD3DWW0</accession>
<gene>
    <name evidence="2" type="ORF">Agub_g11622</name>
</gene>
<feature type="compositionally biased region" description="Gly residues" evidence="1">
    <location>
        <begin position="151"/>
        <end position="161"/>
    </location>
</feature>
<feature type="compositionally biased region" description="Basic and acidic residues" evidence="1">
    <location>
        <begin position="19"/>
        <end position="43"/>
    </location>
</feature>
<feature type="region of interest" description="Disordered" evidence="1">
    <location>
        <begin position="1"/>
        <end position="46"/>
    </location>
</feature>
<feature type="region of interest" description="Disordered" evidence="1">
    <location>
        <begin position="77"/>
        <end position="109"/>
    </location>
</feature>
<sequence length="161" mass="17442">MRLMPPRSDTNRYSVQRTASKDWRARQDDYDEHDYSAGEEDARAPAPTAAFMSEQLLRDNVSYALQARLAFSPYFEECSSTSGSAPGSMPVPEPSSAEGGSCSSSSTPSLSAARVVLERVVLQRLRELQLLAEWPLLLPPLQPQQQQERPGAGGAGSGAVT</sequence>
<proteinExistence type="predicted"/>
<dbReference type="EMBL" id="BMAR01000031">
    <property type="protein sequence ID" value="GFR49575.1"/>
    <property type="molecule type" value="Genomic_DNA"/>
</dbReference>
<feature type="region of interest" description="Disordered" evidence="1">
    <location>
        <begin position="141"/>
        <end position="161"/>
    </location>
</feature>
<feature type="non-terminal residue" evidence="2">
    <location>
        <position position="161"/>
    </location>
</feature>
<organism evidence="2 3">
    <name type="scientific">Astrephomene gubernaculifera</name>
    <dbReference type="NCBI Taxonomy" id="47775"/>
    <lineage>
        <taxon>Eukaryota</taxon>
        <taxon>Viridiplantae</taxon>
        <taxon>Chlorophyta</taxon>
        <taxon>core chlorophytes</taxon>
        <taxon>Chlorophyceae</taxon>
        <taxon>CS clade</taxon>
        <taxon>Chlamydomonadales</taxon>
        <taxon>Astrephomenaceae</taxon>
        <taxon>Astrephomene</taxon>
    </lineage>
</organism>
<dbReference type="AlphaFoldDB" id="A0AAD3DWW0"/>
<keyword evidence="3" id="KW-1185">Reference proteome</keyword>
<protein>
    <submittedName>
        <fullName evidence="2">Uncharacterized protein</fullName>
    </submittedName>
</protein>
<evidence type="ECO:0000313" key="3">
    <source>
        <dbReference type="Proteomes" id="UP001054857"/>
    </source>
</evidence>
<dbReference type="Proteomes" id="UP001054857">
    <property type="component" value="Unassembled WGS sequence"/>
</dbReference>
<feature type="compositionally biased region" description="Low complexity" evidence="1">
    <location>
        <begin position="94"/>
        <end position="109"/>
    </location>
</feature>
<name>A0AAD3DWW0_9CHLO</name>
<evidence type="ECO:0000313" key="2">
    <source>
        <dbReference type="EMBL" id="GFR49575.1"/>
    </source>
</evidence>
<comment type="caution">
    <text evidence="2">The sequence shown here is derived from an EMBL/GenBank/DDBJ whole genome shotgun (WGS) entry which is preliminary data.</text>
</comment>
<evidence type="ECO:0000256" key="1">
    <source>
        <dbReference type="SAM" id="MobiDB-lite"/>
    </source>
</evidence>
<reference evidence="2 3" key="1">
    <citation type="journal article" date="2021" name="Sci. Rep.">
        <title>Genome sequencing of the multicellular alga Astrephomene provides insights into convergent evolution of germ-soma differentiation.</title>
        <authorList>
            <person name="Yamashita S."/>
            <person name="Yamamoto K."/>
            <person name="Matsuzaki R."/>
            <person name="Suzuki S."/>
            <person name="Yamaguchi H."/>
            <person name="Hirooka S."/>
            <person name="Minakuchi Y."/>
            <person name="Miyagishima S."/>
            <person name="Kawachi M."/>
            <person name="Toyoda A."/>
            <person name="Nozaki H."/>
        </authorList>
    </citation>
    <scope>NUCLEOTIDE SEQUENCE [LARGE SCALE GENOMIC DNA]</scope>
    <source>
        <strain evidence="2 3">NIES-4017</strain>
    </source>
</reference>